<dbReference type="EMBL" id="CP036274">
    <property type="protein sequence ID" value="QDU30045.1"/>
    <property type="molecule type" value="Genomic_DNA"/>
</dbReference>
<sequence precursor="true">MKRMLMAVVLLAVIGSLVEAAKPSSPIDQILANPAAREQAIANLRAEGPAGLAKLDELRKSITDEIVTHSAANPQQPDARLTARLAAVETLMDEVAAQRYACKSRLFWYTDLEQAQAAATKQNKPILSLRMLGKLNEDFSCANSRFFRTTLYANRDVSELLRENFVLHWKSVRPVPRVTIDFGDGRKLERTLTGNSIHYVLTSDGQIVDALPGLYGPAAFMSQLKTSLQLIEQLAGTDEATRSERLVAFHQLQLSALDQRWASDYQTATQLLNSGSSAVHLAAPSPLRAAQPLKATAAPPNAAAAAQVTRPKKMVEMPLVRAAIPGAEIPANVTDDKLWQIIASLHAAESKLDEASMELIRSQNPIAAHAVRLATTKARIEDPLVKLVRTLENSIAVDTVCNEYQFHRQIHEWLANSGRSDVEQFNERVYAQLFLTPSSDPWLGLAPIDTYTALPNAGVAANR</sequence>
<keyword evidence="3" id="KW-1185">Reference proteome</keyword>
<dbReference type="KEGG" id="aagg:ETAA8_51630"/>
<evidence type="ECO:0000313" key="3">
    <source>
        <dbReference type="Proteomes" id="UP000315017"/>
    </source>
</evidence>
<keyword evidence="1" id="KW-0732">Signal</keyword>
<dbReference type="OrthoDB" id="264071at2"/>
<accession>A0A517YIK7</accession>
<evidence type="ECO:0000256" key="1">
    <source>
        <dbReference type="SAM" id="SignalP"/>
    </source>
</evidence>
<reference evidence="2 3" key="1">
    <citation type="submission" date="2019-02" db="EMBL/GenBank/DDBJ databases">
        <title>Deep-cultivation of Planctomycetes and their phenomic and genomic characterization uncovers novel biology.</title>
        <authorList>
            <person name="Wiegand S."/>
            <person name="Jogler M."/>
            <person name="Boedeker C."/>
            <person name="Pinto D."/>
            <person name="Vollmers J."/>
            <person name="Rivas-Marin E."/>
            <person name="Kohn T."/>
            <person name="Peeters S.H."/>
            <person name="Heuer A."/>
            <person name="Rast P."/>
            <person name="Oberbeckmann S."/>
            <person name="Bunk B."/>
            <person name="Jeske O."/>
            <person name="Meyerdierks A."/>
            <person name="Storesund J.E."/>
            <person name="Kallscheuer N."/>
            <person name="Luecker S."/>
            <person name="Lage O.M."/>
            <person name="Pohl T."/>
            <person name="Merkel B.J."/>
            <person name="Hornburger P."/>
            <person name="Mueller R.-W."/>
            <person name="Bruemmer F."/>
            <person name="Labrenz M."/>
            <person name="Spormann A.M."/>
            <person name="Op den Camp H."/>
            <person name="Overmann J."/>
            <person name="Amann R."/>
            <person name="Jetten M.S.M."/>
            <person name="Mascher T."/>
            <person name="Medema M.H."/>
            <person name="Devos D.P."/>
            <person name="Kaster A.-K."/>
            <person name="Ovreas L."/>
            <person name="Rohde M."/>
            <person name="Galperin M.Y."/>
            <person name="Jogler C."/>
        </authorList>
    </citation>
    <scope>NUCLEOTIDE SEQUENCE [LARGE SCALE GENOMIC DNA]</scope>
    <source>
        <strain evidence="2 3">ETA_A8</strain>
    </source>
</reference>
<protein>
    <submittedName>
        <fullName evidence="2">Uncharacterized protein</fullName>
    </submittedName>
</protein>
<feature type="signal peptide" evidence="1">
    <location>
        <begin position="1"/>
        <end position="20"/>
    </location>
</feature>
<gene>
    <name evidence="2" type="ORF">ETAA8_51630</name>
</gene>
<proteinExistence type="predicted"/>
<dbReference type="RefSeq" id="WP_145094858.1">
    <property type="nucleotide sequence ID" value="NZ_CP036274.1"/>
</dbReference>
<feature type="chain" id="PRO_5021992159" evidence="1">
    <location>
        <begin position="21"/>
        <end position="463"/>
    </location>
</feature>
<dbReference type="Proteomes" id="UP000315017">
    <property type="component" value="Chromosome"/>
</dbReference>
<dbReference type="InterPro" id="IPR036249">
    <property type="entry name" value="Thioredoxin-like_sf"/>
</dbReference>
<evidence type="ECO:0000313" key="2">
    <source>
        <dbReference type="EMBL" id="QDU30045.1"/>
    </source>
</evidence>
<organism evidence="2 3">
    <name type="scientific">Anatilimnocola aggregata</name>
    <dbReference type="NCBI Taxonomy" id="2528021"/>
    <lineage>
        <taxon>Bacteria</taxon>
        <taxon>Pseudomonadati</taxon>
        <taxon>Planctomycetota</taxon>
        <taxon>Planctomycetia</taxon>
        <taxon>Pirellulales</taxon>
        <taxon>Pirellulaceae</taxon>
        <taxon>Anatilimnocola</taxon>
    </lineage>
</organism>
<name>A0A517YIK7_9BACT</name>
<dbReference type="AlphaFoldDB" id="A0A517YIK7"/>
<dbReference type="SUPFAM" id="SSF52833">
    <property type="entry name" value="Thioredoxin-like"/>
    <property type="match status" value="1"/>
</dbReference>